<dbReference type="EMBL" id="JACCHK010000001">
    <property type="protein sequence ID" value="NYH45139.1"/>
    <property type="molecule type" value="Genomic_DNA"/>
</dbReference>
<keyword evidence="2 5" id="KW-0812">Transmembrane</keyword>
<dbReference type="Proteomes" id="UP000523545">
    <property type="component" value="Unassembled WGS sequence"/>
</dbReference>
<reference evidence="6 7" key="1">
    <citation type="submission" date="2020-07" db="EMBL/GenBank/DDBJ databases">
        <title>Sequencing the genomes of 1000 actinobacteria strains.</title>
        <authorList>
            <person name="Klenk H.-P."/>
        </authorList>
    </citation>
    <scope>NUCLEOTIDE SEQUENCE [LARGE SCALE GENOMIC DNA]</scope>
    <source>
        <strain evidence="6 7">DSM 45876</strain>
    </source>
</reference>
<name>A0A7Y9X4P9_9ACTN</name>
<dbReference type="AlphaFoldDB" id="A0A7Y9X4P9"/>
<feature type="transmembrane region" description="Helical" evidence="5">
    <location>
        <begin position="60"/>
        <end position="80"/>
    </location>
</feature>
<protein>
    <submittedName>
        <fullName evidence="6">Putative membrane protein YphA (DoxX/SURF4 family)</fullName>
    </submittedName>
</protein>
<feature type="transmembrane region" description="Helical" evidence="5">
    <location>
        <begin position="12"/>
        <end position="40"/>
    </location>
</feature>
<feature type="transmembrane region" description="Helical" evidence="5">
    <location>
        <begin position="113"/>
        <end position="131"/>
    </location>
</feature>
<dbReference type="RefSeq" id="WP_179782274.1">
    <property type="nucleotide sequence ID" value="NZ_JACCHK010000001.1"/>
</dbReference>
<evidence type="ECO:0000256" key="2">
    <source>
        <dbReference type="ARBA" id="ARBA00022692"/>
    </source>
</evidence>
<evidence type="ECO:0000313" key="6">
    <source>
        <dbReference type="EMBL" id="NYH45139.1"/>
    </source>
</evidence>
<dbReference type="InterPro" id="IPR032808">
    <property type="entry name" value="DoxX"/>
</dbReference>
<sequence length="142" mass="14758">MTDPAQTLRTPPVSALTIGLWVAQGALALIFAGGGVWKIVTPIERVAEAFAWAGEVPPGLFYATAALDILGGIGVLLPSLTRIRPEVTVLAALGCVALQASAIIFHLSRGEAADTPVNVLFIVLALFVAWGRHSKAPIAPRA</sequence>
<feature type="transmembrane region" description="Helical" evidence="5">
    <location>
        <begin position="87"/>
        <end position="107"/>
    </location>
</feature>
<keyword evidence="7" id="KW-1185">Reference proteome</keyword>
<comment type="subcellular location">
    <subcellularLocation>
        <location evidence="1">Membrane</location>
        <topology evidence="1">Multi-pass membrane protein</topology>
    </subcellularLocation>
</comment>
<evidence type="ECO:0000256" key="4">
    <source>
        <dbReference type="ARBA" id="ARBA00023136"/>
    </source>
</evidence>
<evidence type="ECO:0000256" key="3">
    <source>
        <dbReference type="ARBA" id="ARBA00022989"/>
    </source>
</evidence>
<keyword evidence="4 5" id="KW-0472">Membrane</keyword>
<dbReference type="Pfam" id="PF13564">
    <property type="entry name" value="DoxX_2"/>
    <property type="match status" value="1"/>
</dbReference>
<organism evidence="6 7">
    <name type="scientific">Micromonospora jinlongensis</name>
    <dbReference type="NCBI Taxonomy" id="1287877"/>
    <lineage>
        <taxon>Bacteria</taxon>
        <taxon>Bacillati</taxon>
        <taxon>Actinomycetota</taxon>
        <taxon>Actinomycetes</taxon>
        <taxon>Micromonosporales</taxon>
        <taxon>Micromonosporaceae</taxon>
        <taxon>Micromonospora</taxon>
    </lineage>
</organism>
<evidence type="ECO:0000256" key="5">
    <source>
        <dbReference type="SAM" id="Phobius"/>
    </source>
</evidence>
<comment type="caution">
    <text evidence="6">The sequence shown here is derived from an EMBL/GenBank/DDBJ whole genome shotgun (WGS) entry which is preliminary data.</text>
</comment>
<dbReference type="GO" id="GO:0016020">
    <property type="term" value="C:membrane"/>
    <property type="evidence" value="ECO:0007669"/>
    <property type="project" value="UniProtKB-SubCell"/>
</dbReference>
<keyword evidence="3 5" id="KW-1133">Transmembrane helix</keyword>
<evidence type="ECO:0000313" key="7">
    <source>
        <dbReference type="Proteomes" id="UP000523545"/>
    </source>
</evidence>
<gene>
    <name evidence="6" type="ORF">HNR22_004866</name>
</gene>
<evidence type="ECO:0000256" key="1">
    <source>
        <dbReference type="ARBA" id="ARBA00004141"/>
    </source>
</evidence>
<proteinExistence type="predicted"/>
<accession>A0A7Y9X4P9</accession>